<dbReference type="PANTHER" id="PTHR10353:SF36">
    <property type="entry name" value="LP05116P"/>
    <property type="match status" value="1"/>
</dbReference>
<evidence type="ECO:0000256" key="1">
    <source>
        <dbReference type="ARBA" id="ARBA00000448"/>
    </source>
</evidence>
<comment type="similarity">
    <text evidence="2">Belongs to the glycosyl hydrolase 1 family.</text>
</comment>
<feature type="compositionally biased region" description="Basic and acidic residues" evidence="6">
    <location>
        <begin position="742"/>
        <end position="766"/>
    </location>
</feature>
<evidence type="ECO:0000256" key="5">
    <source>
        <dbReference type="ARBA" id="ARBA00023295"/>
    </source>
</evidence>
<dbReference type="Proteomes" id="UP001515480">
    <property type="component" value="Unassembled WGS sequence"/>
</dbReference>
<dbReference type="InterPro" id="IPR017853">
    <property type="entry name" value="GH"/>
</dbReference>
<proteinExistence type="inferred from homology"/>
<feature type="compositionally biased region" description="Basic and acidic residues" evidence="6">
    <location>
        <begin position="627"/>
        <end position="637"/>
    </location>
</feature>
<dbReference type="GO" id="GO:0008422">
    <property type="term" value="F:beta-glucosidase activity"/>
    <property type="evidence" value="ECO:0007669"/>
    <property type="project" value="UniProtKB-EC"/>
</dbReference>
<feature type="compositionally biased region" description="Basic residues" evidence="6">
    <location>
        <begin position="617"/>
        <end position="626"/>
    </location>
</feature>
<keyword evidence="5" id="KW-0326">Glycosidase</keyword>
<dbReference type="InterPro" id="IPR001360">
    <property type="entry name" value="Glyco_hydro_1"/>
</dbReference>
<feature type="compositionally biased region" description="Acidic residues" evidence="6">
    <location>
        <begin position="790"/>
        <end position="801"/>
    </location>
</feature>
<protein>
    <recommendedName>
        <fullName evidence="3">beta-glucosidase</fullName>
        <ecNumber evidence="3">3.2.1.21</ecNumber>
    </recommendedName>
</protein>
<feature type="region of interest" description="Disordered" evidence="6">
    <location>
        <begin position="617"/>
        <end position="801"/>
    </location>
</feature>
<dbReference type="PRINTS" id="PR00131">
    <property type="entry name" value="GLHYDRLASE1"/>
</dbReference>
<comment type="caution">
    <text evidence="7">The sequence shown here is derived from an EMBL/GenBank/DDBJ whole genome shotgun (WGS) entry which is preliminary data.</text>
</comment>
<evidence type="ECO:0000313" key="7">
    <source>
        <dbReference type="EMBL" id="KAL1507672.1"/>
    </source>
</evidence>
<dbReference type="FunFam" id="3.20.20.80:FF:000011">
    <property type="entry name" value="Cytosolic beta-glucosidase"/>
    <property type="match status" value="1"/>
</dbReference>
<dbReference type="Gene3D" id="3.20.20.80">
    <property type="entry name" value="Glycosidases"/>
    <property type="match status" value="1"/>
</dbReference>
<organism evidence="7 8">
    <name type="scientific">Prymnesium parvum</name>
    <name type="common">Toxic golden alga</name>
    <dbReference type="NCBI Taxonomy" id="97485"/>
    <lineage>
        <taxon>Eukaryota</taxon>
        <taxon>Haptista</taxon>
        <taxon>Haptophyta</taxon>
        <taxon>Prymnesiophyceae</taxon>
        <taxon>Prymnesiales</taxon>
        <taxon>Prymnesiaceae</taxon>
        <taxon>Prymnesium</taxon>
    </lineage>
</organism>
<dbReference type="SUPFAM" id="SSF51445">
    <property type="entry name" value="(Trans)glycosidases"/>
    <property type="match status" value="1"/>
</dbReference>
<feature type="compositionally biased region" description="Low complexity" evidence="6">
    <location>
        <begin position="638"/>
        <end position="651"/>
    </location>
</feature>
<feature type="compositionally biased region" description="Low complexity" evidence="6">
    <location>
        <begin position="709"/>
        <end position="722"/>
    </location>
</feature>
<dbReference type="GO" id="GO:0016052">
    <property type="term" value="P:carbohydrate catabolic process"/>
    <property type="evidence" value="ECO:0007669"/>
    <property type="project" value="UniProtKB-ARBA"/>
</dbReference>
<dbReference type="InterPro" id="IPR033132">
    <property type="entry name" value="GH_1_N_CS"/>
</dbReference>
<dbReference type="EC" id="3.2.1.21" evidence="3"/>
<keyword evidence="4" id="KW-0378">Hydrolase</keyword>
<sequence length="801" mass="88895">MPPPPSPLAPRAASPVHLLDRLALLAAAIVSLAIPTLSRLRTTRVSRRELRRVGALALLALPLPSLAQPGGAETIEFPPSFAFGSSTAAYQIEGGWLEGRRGLTTWDAFSHTPGKIKDGKTGDVAADHYHRWRYDVQIMHKLGLKYYRFSISWARILPAGTGAVNEEGVRFYSDLITELLRHGIHPVVTLYHWDLPLALQMEHNGWLGQATASAFVRYAEVCFSRFGDRVKHWITINEPRVHAVYGYGRGDHAPGRSNDPTREPYIALHYMLLAHAYAAARYRREYQPKQRGLISIAVNSDWREPLSSSPEDLAASERSMEFNLGWAADPLYFGDYPASMRRRVGSRLPSFTPEQSRLLANSTDFFALQHYSTMLVSDRPEGELAEGSLYRDEGVRWHPTPGAKKNILGWDIAPFGIYKLIKWVNKRYSPRGGIVITENGLPTSEKSIEAARKDTARQCYIKQYLQQIARTMDEGVNVRGYFYWSLLDNFEWAEGYTPRFGLVHVDYNNQRRVAKGSAALFAKISQSHSFTYAPSECNASAPMLVRFRHESTELQRLVNATELQRLQQVALRTQRLAALAEVQARYDAEQGEFGLMRFWGSRAKRLRAAAEKQKQRLKAAMRAKAARQKEAAKREQADAFSAAQDSAARAAWDTPPVGQRDGGDDAELQEEMTEEMNLAEDEGSPRRQSIPGASSQGAAMSGDGFGSEADVAPQVDADVDSATGFDEAGDLQLPDSSTADPHVGDDARGYAQGMHDDSDHADKDFEAALDAEAASNDDEMEASQAAMGTDLEESSVEEEVV</sequence>
<reference evidence="7 8" key="1">
    <citation type="journal article" date="2024" name="Science">
        <title>Giant polyketide synthase enzymes in the biosynthesis of giant marine polyether toxins.</title>
        <authorList>
            <person name="Fallon T.R."/>
            <person name="Shende V.V."/>
            <person name="Wierzbicki I.H."/>
            <person name="Pendleton A.L."/>
            <person name="Watervoot N.F."/>
            <person name="Auber R.P."/>
            <person name="Gonzalez D.J."/>
            <person name="Wisecaver J.H."/>
            <person name="Moore B.S."/>
        </authorList>
    </citation>
    <scope>NUCLEOTIDE SEQUENCE [LARGE SCALE GENOMIC DNA]</scope>
    <source>
        <strain evidence="7 8">12B1</strain>
    </source>
</reference>
<evidence type="ECO:0000256" key="4">
    <source>
        <dbReference type="ARBA" id="ARBA00022801"/>
    </source>
</evidence>
<name>A0AB34IWW3_PRYPA</name>
<evidence type="ECO:0000256" key="3">
    <source>
        <dbReference type="ARBA" id="ARBA00012744"/>
    </source>
</evidence>
<dbReference type="PANTHER" id="PTHR10353">
    <property type="entry name" value="GLYCOSYL HYDROLASE"/>
    <property type="match status" value="1"/>
</dbReference>
<evidence type="ECO:0000313" key="8">
    <source>
        <dbReference type="Proteomes" id="UP001515480"/>
    </source>
</evidence>
<evidence type="ECO:0000256" key="2">
    <source>
        <dbReference type="ARBA" id="ARBA00010838"/>
    </source>
</evidence>
<dbReference type="PROSITE" id="PS00653">
    <property type="entry name" value="GLYCOSYL_HYDROL_F1_2"/>
    <property type="match status" value="1"/>
</dbReference>
<gene>
    <name evidence="7" type="ORF">AB1Y20_007287</name>
</gene>
<accession>A0AB34IWW3</accession>
<feature type="compositionally biased region" description="Acidic residues" evidence="6">
    <location>
        <begin position="664"/>
        <end position="682"/>
    </location>
</feature>
<dbReference type="AlphaFoldDB" id="A0AB34IWW3"/>
<keyword evidence="8" id="KW-1185">Reference proteome</keyword>
<evidence type="ECO:0000256" key="6">
    <source>
        <dbReference type="SAM" id="MobiDB-lite"/>
    </source>
</evidence>
<dbReference type="EMBL" id="JBGBPQ010000017">
    <property type="protein sequence ID" value="KAL1507672.1"/>
    <property type="molecule type" value="Genomic_DNA"/>
</dbReference>
<comment type="catalytic activity">
    <reaction evidence="1">
        <text>Hydrolysis of terminal, non-reducing beta-D-glucosyl residues with release of beta-D-glucose.</text>
        <dbReference type="EC" id="3.2.1.21"/>
    </reaction>
</comment>
<dbReference type="Pfam" id="PF00232">
    <property type="entry name" value="Glyco_hydro_1"/>
    <property type="match status" value="1"/>
</dbReference>